<evidence type="ECO:0000313" key="2">
    <source>
        <dbReference type="Proteomes" id="UP000677913"/>
    </source>
</evidence>
<dbReference type="InterPro" id="IPR035959">
    <property type="entry name" value="RutC-like_sf"/>
</dbReference>
<dbReference type="Gene3D" id="3.30.1330.40">
    <property type="entry name" value="RutC-like"/>
    <property type="match status" value="1"/>
</dbReference>
<sequence length="132" mass="14214">MSGIPGRYGSGGPFEEKFGYSRLVVAGPNAYVAGSTAVVAGIVNYEGDPYKQALMAFNVALEALSEAGFSRADVVRTRMYVVHPRDMEAVGRAHKELFDAVRPAATMVVVSKLIDAQMLVEVELDAYRQGGR</sequence>
<dbReference type="PANTHER" id="PTHR43857:SF1">
    <property type="entry name" value="YJGH FAMILY PROTEIN"/>
    <property type="match status" value="1"/>
</dbReference>
<dbReference type="InterPro" id="IPR006175">
    <property type="entry name" value="YjgF/YER057c/UK114"/>
</dbReference>
<dbReference type="CDD" id="cd06154">
    <property type="entry name" value="YjgF_YER057c_UK114_like_6"/>
    <property type="match status" value="1"/>
</dbReference>
<reference evidence="1" key="1">
    <citation type="submission" date="2021-04" db="EMBL/GenBank/DDBJ databases">
        <title>Genome based classification of Actinospica acidithermotolerans sp. nov., an actinobacterium isolated from an Indonesian hot spring.</title>
        <authorList>
            <person name="Kusuma A.B."/>
            <person name="Putra K.E."/>
            <person name="Nafisah S."/>
            <person name="Loh J."/>
            <person name="Nouioui I."/>
            <person name="Goodfellow M."/>
        </authorList>
    </citation>
    <scope>NUCLEOTIDE SEQUENCE</scope>
    <source>
        <strain evidence="1">DSM 45618</strain>
    </source>
</reference>
<gene>
    <name evidence="1" type="ORF">KGA66_06680</name>
</gene>
<dbReference type="RefSeq" id="WP_211465671.1">
    <property type="nucleotide sequence ID" value="NZ_JAGSXH010000014.1"/>
</dbReference>
<comment type="caution">
    <text evidence="1">The sequence shown here is derived from an EMBL/GenBank/DDBJ whole genome shotgun (WGS) entry which is preliminary data.</text>
</comment>
<accession>A0A8J8BB45</accession>
<name>A0A8J8BB45_9ACTN</name>
<protein>
    <submittedName>
        <fullName evidence="1">RidA family protein</fullName>
    </submittedName>
</protein>
<dbReference type="SUPFAM" id="SSF55298">
    <property type="entry name" value="YjgF-like"/>
    <property type="match status" value="1"/>
</dbReference>
<keyword evidence="2" id="KW-1185">Reference proteome</keyword>
<dbReference type="AlphaFoldDB" id="A0A8J8BB45"/>
<dbReference type="EMBL" id="JAGSXH010000014">
    <property type="protein sequence ID" value="MBS2962723.1"/>
    <property type="molecule type" value="Genomic_DNA"/>
</dbReference>
<organism evidence="1 2">
    <name type="scientific">Actinocrinis puniceicyclus</name>
    <dbReference type="NCBI Taxonomy" id="977794"/>
    <lineage>
        <taxon>Bacteria</taxon>
        <taxon>Bacillati</taxon>
        <taxon>Actinomycetota</taxon>
        <taxon>Actinomycetes</taxon>
        <taxon>Catenulisporales</taxon>
        <taxon>Actinospicaceae</taxon>
        <taxon>Actinocrinis</taxon>
    </lineage>
</organism>
<proteinExistence type="predicted"/>
<dbReference type="Proteomes" id="UP000677913">
    <property type="component" value="Unassembled WGS sequence"/>
</dbReference>
<dbReference type="Pfam" id="PF01042">
    <property type="entry name" value="Ribonuc_L-PSP"/>
    <property type="match status" value="1"/>
</dbReference>
<evidence type="ECO:0000313" key="1">
    <source>
        <dbReference type="EMBL" id="MBS2962723.1"/>
    </source>
</evidence>
<dbReference type="PANTHER" id="PTHR43857">
    <property type="entry name" value="BLR7761 PROTEIN"/>
    <property type="match status" value="1"/>
</dbReference>